<organism evidence="1">
    <name type="scientific">Rhizophora mucronata</name>
    <name type="common">Asiatic mangrove</name>
    <dbReference type="NCBI Taxonomy" id="61149"/>
    <lineage>
        <taxon>Eukaryota</taxon>
        <taxon>Viridiplantae</taxon>
        <taxon>Streptophyta</taxon>
        <taxon>Embryophyta</taxon>
        <taxon>Tracheophyta</taxon>
        <taxon>Spermatophyta</taxon>
        <taxon>Magnoliopsida</taxon>
        <taxon>eudicotyledons</taxon>
        <taxon>Gunneridae</taxon>
        <taxon>Pentapetalae</taxon>
        <taxon>rosids</taxon>
        <taxon>fabids</taxon>
        <taxon>Malpighiales</taxon>
        <taxon>Rhizophoraceae</taxon>
        <taxon>Rhizophora</taxon>
    </lineage>
</organism>
<protein>
    <submittedName>
        <fullName evidence="1">Uncharacterized protein MANES_01G176400</fullName>
    </submittedName>
</protein>
<name>A0A2P2KND7_RHIMU</name>
<reference evidence="1" key="1">
    <citation type="submission" date="2018-02" db="EMBL/GenBank/DDBJ databases">
        <title>Rhizophora mucronata_Transcriptome.</title>
        <authorList>
            <person name="Meera S.P."/>
            <person name="Sreeshan A."/>
            <person name="Augustine A."/>
        </authorList>
    </citation>
    <scope>NUCLEOTIDE SEQUENCE</scope>
    <source>
        <tissue evidence="1">Leaf</tissue>
    </source>
</reference>
<sequence>MVLPLPDMKTASYCPQPAATIRFFNCFSDGRTSNAGGSACTRIRICGQQMLFNTKEICSKQENKWVVGDNCKEAIQNYPECSVSANQFNHISDG</sequence>
<evidence type="ECO:0000313" key="1">
    <source>
        <dbReference type="EMBL" id="MBX07251.1"/>
    </source>
</evidence>
<accession>A0A2P2KND7</accession>
<dbReference type="AlphaFoldDB" id="A0A2P2KND7"/>
<proteinExistence type="predicted"/>
<dbReference type="EMBL" id="GGEC01026767">
    <property type="protein sequence ID" value="MBX07251.1"/>
    <property type="molecule type" value="Transcribed_RNA"/>
</dbReference>